<accession>A0A3P6B3C8</accession>
<name>A0A3P6B3C8_BRAOL</name>
<evidence type="ECO:0000259" key="1">
    <source>
        <dbReference type="Pfam" id="PF03372"/>
    </source>
</evidence>
<dbReference type="SUPFAM" id="SSF56219">
    <property type="entry name" value="DNase I-like"/>
    <property type="match status" value="1"/>
</dbReference>
<proteinExistence type="predicted"/>
<protein>
    <recommendedName>
        <fullName evidence="1">Endonuclease/exonuclease/phosphatase domain-containing protein</fullName>
    </recommendedName>
</protein>
<dbReference type="Pfam" id="PF03372">
    <property type="entry name" value="Exo_endo_phos"/>
    <property type="match status" value="1"/>
</dbReference>
<gene>
    <name evidence="2" type="ORF">BOLC3T17066H</name>
</gene>
<dbReference type="InterPro" id="IPR005135">
    <property type="entry name" value="Endo/exonuclease/phosphatase"/>
</dbReference>
<reference evidence="2" key="1">
    <citation type="submission" date="2018-11" db="EMBL/GenBank/DDBJ databases">
        <authorList>
            <consortium name="Genoscope - CEA"/>
            <person name="William W."/>
        </authorList>
    </citation>
    <scope>NUCLEOTIDE SEQUENCE</scope>
</reference>
<dbReference type="GO" id="GO:0003824">
    <property type="term" value="F:catalytic activity"/>
    <property type="evidence" value="ECO:0007669"/>
    <property type="project" value="InterPro"/>
</dbReference>
<dbReference type="EMBL" id="LR031872">
    <property type="protein sequence ID" value="VDC93724.1"/>
    <property type="molecule type" value="Genomic_DNA"/>
</dbReference>
<dbReference type="Gene3D" id="3.60.10.10">
    <property type="entry name" value="Endonuclease/exonuclease/phosphatase"/>
    <property type="match status" value="1"/>
</dbReference>
<sequence>MSEKLFLWNVRGINTSDKHNNFRRWLSTHHISLGALLETHIKEPSLPSILNSLCPNWSFATNHLSDPGGRIILIWKPHLNVTIIHQSRQSMTCRVDSLSTDALYFTAVYAANTDEERNDLWIELLDIQSSFFLENQPWLVGGDFNEITHPA</sequence>
<dbReference type="AlphaFoldDB" id="A0A3P6B3C8"/>
<evidence type="ECO:0000313" key="2">
    <source>
        <dbReference type="EMBL" id="VDC93724.1"/>
    </source>
</evidence>
<dbReference type="InterPro" id="IPR036691">
    <property type="entry name" value="Endo/exonu/phosph_ase_sf"/>
</dbReference>
<dbReference type="PANTHER" id="PTHR35218:SF9">
    <property type="entry name" value="ENDONUCLEASE_EXONUCLEASE_PHOSPHATASE DOMAIN-CONTAINING PROTEIN"/>
    <property type="match status" value="1"/>
</dbReference>
<dbReference type="PANTHER" id="PTHR35218">
    <property type="entry name" value="RNASE H DOMAIN-CONTAINING PROTEIN"/>
    <property type="match status" value="1"/>
</dbReference>
<feature type="domain" description="Endonuclease/exonuclease/phosphatase" evidence="1">
    <location>
        <begin position="8"/>
        <end position="146"/>
    </location>
</feature>
<organism evidence="2">
    <name type="scientific">Brassica oleracea</name>
    <name type="common">Wild cabbage</name>
    <dbReference type="NCBI Taxonomy" id="3712"/>
    <lineage>
        <taxon>Eukaryota</taxon>
        <taxon>Viridiplantae</taxon>
        <taxon>Streptophyta</taxon>
        <taxon>Embryophyta</taxon>
        <taxon>Tracheophyta</taxon>
        <taxon>Spermatophyta</taxon>
        <taxon>Magnoliopsida</taxon>
        <taxon>eudicotyledons</taxon>
        <taxon>Gunneridae</taxon>
        <taxon>Pentapetalae</taxon>
        <taxon>rosids</taxon>
        <taxon>malvids</taxon>
        <taxon>Brassicales</taxon>
        <taxon>Brassicaceae</taxon>
        <taxon>Brassiceae</taxon>
        <taxon>Brassica</taxon>
    </lineage>
</organism>